<feature type="signal peptide" evidence="3">
    <location>
        <begin position="1"/>
        <end position="19"/>
    </location>
</feature>
<dbReference type="AlphaFoldDB" id="G0QKN1"/>
<evidence type="ECO:0000256" key="1">
    <source>
        <dbReference type="SAM" id="MobiDB-lite"/>
    </source>
</evidence>
<gene>
    <name evidence="4" type="ORF">IMG5_020040</name>
</gene>
<dbReference type="OMA" id="YSPIQFT"/>
<evidence type="ECO:0000256" key="3">
    <source>
        <dbReference type="SAM" id="SignalP"/>
    </source>
</evidence>
<dbReference type="eggNOG" id="ENOG502R31B">
    <property type="taxonomic scope" value="Eukaryota"/>
</dbReference>
<dbReference type="Proteomes" id="UP000008983">
    <property type="component" value="Unassembled WGS sequence"/>
</dbReference>
<evidence type="ECO:0008006" key="6">
    <source>
        <dbReference type="Google" id="ProtNLM"/>
    </source>
</evidence>
<dbReference type="GeneID" id="14910419"/>
<feature type="transmembrane region" description="Helical" evidence="2">
    <location>
        <begin position="193"/>
        <end position="211"/>
    </location>
</feature>
<accession>G0QKN1</accession>
<keyword evidence="2" id="KW-0472">Membrane</keyword>
<feature type="chain" id="PRO_5003407793" description="Transmembrane protein" evidence="3">
    <location>
        <begin position="20"/>
        <end position="234"/>
    </location>
</feature>
<evidence type="ECO:0000256" key="2">
    <source>
        <dbReference type="SAM" id="Phobius"/>
    </source>
</evidence>
<keyword evidence="2" id="KW-1133">Transmembrane helix</keyword>
<keyword evidence="2" id="KW-0812">Transmembrane</keyword>
<proteinExistence type="predicted"/>
<keyword evidence="3" id="KW-0732">Signal</keyword>
<protein>
    <recommendedName>
        <fullName evidence="6">Transmembrane protein</fullName>
    </recommendedName>
</protein>
<dbReference type="RefSeq" id="XP_004039533.1">
    <property type="nucleotide sequence ID" value="XM_004039485.1"/>
</dbReference>
<organism evidence="4 5">
    <name type="scientific">Ichthyophthirius multifiliis</name>
    <name type="common">White spot disease agent</name>
    <name type="synonym">Ich</name>
    <dbReference type="NCBI Taxonomy" id="5932"/>
    <lineage>
        <taxon>Eukaryota</taxon>
        <taxon>Sar</taxon>
        <taxon>Alveolata</taxon>
        <taxon>Ciliophora</taxon>
        <taxon>Intramacronucleata</taxon>
        <taxon>Oligohymenophorea</taxon>
        <taxon>Hymenostomatida</taxon>
        <taxon>Ophryoglenina</taxon>
        <taxon>Ichthyophthirius</taxon>
    </lineage>
</organism>
<evidence type="ECO:0000313" key="5">
    <source>
        <dbReference type="Proteomes" id="UP000008983"/>
    </source>
</evidence>
<sequence length="234" mass="26895">MKLNSSILVIFLTIVIINSTEISENQKMPLILSSITDKINLFQTEDMYLKLEEIVPKLKDQVLKSSKNLILNVITSESLPQTIQYFKKNYLQQSQFQNLFKNENSFNSVLNYNSQDLIENLKQDNNNIQVQNVHLTDTQNLQNYMNQVNEGNVLVLFTTKSQRKLSEASQENQDPKPAPQNENRMSNIRPETLFAFLLLFALLLPVLYIGISKLQAIESNDKYATSLLAIGKEY</sequence>
<evidence type="ECO:0000313" key="4">
    <source>
        <dbReference type="EMBL" id="EGR34229.1"/>
    </source>
</evidence>
<feature type="region of interest" description="Disordered" evidence="1">
    <location>
        <begin position="165"/>
        <end position="185"/>
    </location>
</feature>
<dbReference type="InParanoid" id="G0QKN1"/>
<dbReference type="EMBL" id="GL983176">
    <property type="protein sequence ID" value="EGR34229.1"/>
    <property type="molecule type" value="Genomic_DNA"/>
</dbReference>
<reference evidence="4 5" key="1">
    <citation type="submission" date="2011-07" db="EMBL/GenBank/DDBJ databases">
        <authorList>
            <person name="Coyne R."/>
            <person name="Brami D."/>
            <person name="Johnson J."/>
            <person name="Hostetler J."/>
            <person name="Hannick L."/>
            <person name="Clark T."/>
            <person name="Cassidy-Hanley D."/>
            <person name="Inman J."/>
        </authorList>
    </citation>
    <scope>NUCLEOTIDE SEQUENCE [LARGE SCALE GENOMIC DNA]</scope>
    <source>
        <strain evidence="4 5">G5</strain>
    </source>
</reference>
<name>G0QKN1_ICHMU</name>
<keyword evidence="5" id="KW-1185">Reference proteome</keyword>